<sequence>MEENGEQKGYIRLSYLAAGAILLVFVFCLLAVGLGVHYGEMSNAIVATTSATEKTTTTSAPIATTTETPLNPSDWRLPDTIVPSEYDLQVRPYLPSSSVTYEPSKNFTFDANVTIKMICKKEAETIVMNLKNLIIDYIKLEKANGSPIKLQQNPYSIDKTLERVTVFPEQKLLTNHSYIMTITYRGILSDSLGGFYRSKYEENGKTNFINEFCLRWLAVTHFECCNARAALPCFDSPEFKASFRVTIIHPKDMVALSNEDLESRSLKCFFREPGGWNRVVFHPTPRMSSYLLAFTVNAFEKRTSFTESDPQVMFRVWSPPGAQNETLFATMSGPTVLDYYGKYFNEQFPLPKQGQILKTLFNP</sequence>
<dbReference type="GO" id="GO:0005737">
    <property type="term" value="C:cytoplasm"/>
    <property type="evidence" value="ECO:0007669"/>
    <property type="project" value="TreeGrafter"/>
</dbReference>
<dbReference type="GO" id="GO:0005615">
    <property type="term" value="C:extracellular space"/>
    <property type="evidence" value="ECO:0007669"/>
    <property type="project" value="TreeGrafter"/>
</dbReference>
<dbReference type="GO" id="GO:0070006">
    <property type="term" value="F:metalloaminopeptidase activity"/>
    <property type="evidence" value="ECO:0007669"/>
    <property type="project" value="TreeGrafter"/>
</dbReference>
<keyword evidence="1" id="KW-0472">Membrane</keyword>
<reference evidence="3 4" key="2">
    <citation type="submission" date="2018-11" db="EMBL/GenBank/DDBJ databases">
        <authorList>
            <consortium name="Pathogen Informatics"/>
        </authorList>
    </citation>
    <scope>NUCLEOTIDE SEQUENCE [LARGE SCALE GENOMIC DNA]</scope>
</reference>
<proteinExistence type="predicted"/>
<dbReference type="PANTHER" id="PTHR11533">
    <property type="entry name" value="PROTEASE M1 ZINC METALLOPROTEASE"/>
    <property type="match status" value="1"/>
</dbReference>
<dbReference type="PANTHER" id="PTHR11533:SF301">
    <property type="entry name" value="AMINOPEPTIDASE"/>
    <property type="match status" value="1"/>
</dbReference>
<evidence type="ECO:0000313" key="3">
    <source>
        <dbReference type="EMBL" id="VDP06231.1"/>
    </source>
</evidence>
<dbReference type="OrthoDB" id="5786529at2759"/>
<accession>A0A183IN89</accession>
<dbReference type="GO" id="GO:0006508">
    <property type="term" value="P:proteolysis"/>
    <property type="evidence" value="ECO:0007669"/>
    <property type="project" value="InterPro"/>
</dbReference>
<dbReference type="InterPro" id="IPR050344">
    <property type="entry name" value="Peptidase_M1_aminopeptidases"/>
</dbReference>
<keyword evidence="1" id="KW-0812">Transmembrane</keyword>
<dbReference type="InterPro" id="IPR042097">
    <property type="entry name" value="Aminopeptidase_N-like_N_sf"/>
</dbReference>
<dbReference type="SUPFAM" id="SSF63737">
    <property type="entry name" value="Leukotriene A4 hydrolase N-terminal domain"/>
    <property type="match status" value="1"/>
</dbReference>
<dbReference type="GO" id="GO:0042277">
    <property type="term" value="F:peptide binding"/>
    <property type="evidence" value="ECO:0007669"/>
    <property type="project" value="TreeGrafter"/>
</dbReference>
<evidence type="ECO:0000313" key="4">
    <source>
        <dbReference type="Proteomes" id="UP000270296"/>
    </source>
</evidence>
<reference evidence="5" key="1">
    <citation type="submission" date="2016-06" db="UniProtKB">
        <authorList>
            <consortium name="WormBaseParasite"/>
        </authorList>
    </citation>
    <scope>IDENTIFICATION</scope>
</reference>
<dbReference type="GO" id="GO:0043171">
    <property type="term" value="P:peptide catabolic process"/>
    <property type="evidence" value="ECO:0007669"/>
    <property type="project" value="TreeGrafter"/>
</dbReference>
<evidence type="ECO:0000256" key="1">
    <source>
        <dbReference type="SAM" id="Phobius"/>
    </source>
</evidence>
<evidence type="ECO:0000259" key="2">
    <source>
        <dbReference type="Pfam" id="PF17900"/>
    </source>
</evidence>
<gene>
    <name evidence="3" type="ORF">SBAD_LOCUS5085</name>
</gene>
<dbReference type="GO" id="GO:0008270">
    <property type="term" value="F:zinc ion binding"/>
    <property type="evidence" value="ECO:0007669"/>
    <property type="project" value="TreeGrafter"/>
</dbReference>
<dbReference type="InterPro" id="IPR001930">
    <property type="entry name" value="Peptidase_M1"/>
</dbReference>
<name>A0A183IN89_9BILA</name>
<keyword evidence="1" id="KW-1133">Transmembrane helix</keyword>
<dbReference type="PRINTS" id="PR00756">
    <property type="entry name" value="ALADIPTASE"/>
</dbReference>
<dbReference type="Gene3D" id="3.30.2010.30">
    <property type="match status" value="1"/>
</dbReference>
<evidence type="ECO:0000313" key="5">
    <source>
        <dbReference type="WBParaSite" id="SBAD_0000529501-mRNA-1"/>
    </source>
</evidence>
<feature type="domain" description="Aminopeptidase N-like N-terminal" evidence="2">
    <location>
        <begin position="82"/>
        <end position="291"/>
    </location>
</feature>
<organism evidence="5">
    <name type="scientific">Soboliphyme baturini</name>
    <dbReference type="NCBI Taxonomy" id="241478"/>
    <lineage>
        <taxon>Eukaryota</taxon>
        <taxon>Metazoa</taxon>
        <taxon>Ecdysozoa</taxon>
        <taxon>Nematoda</taxon>
        <taxon>Enoplea</taxon>
        <taxon>Dorylaimia</taxon>
        <taxon>Dioctophymatida</taxon>
        <taxon>Dioctophymatoidea</taxon>
        <taxon>Soboliphymatidae</taxon>
        <taxon>Soboliphyme</taxon>
    </lineage>
</organism>
<protein>
    <submittedName>
        <fullName evidence="5">Peptidase_M1_N domain-containing protein</fullName>
    </submittedName>
</protein>
<dbReference type="InterPro" id="IPR045357">
    <property type="entry name" value="Aminopeptidase_N-like_N"/>
</dbReference>
<dbReference type="Gene3D" id="2.60.40.1730">
    <property type="entry name" value="tricorn interacting facor f3 domain"/>
    <property type="match status" value="1"/>
</dbReference>
<dbReference type="Pfam" id="PF17900">
    <property type="entry name" value="Peptidase_M1_N"/>
    <property type="match status" value="1"/>
</dbReference>
<dbReference type="EMBL" id="UZAM01008745">
    <property type="protein sequence ID" value="VDP06231.1"/>
    <property type="molecule type" value="Genomic_DNA"/>
</dbReference>
<keyword evidence="4" id="KW-1185">Reference proteome</keyword>
<feature type="transmembrane region" description="Helical" evidence="1">
    <location>
        <begin position="12"/>
        <end position="36"/>
    </location>
</feature>
<dbReference type="AlphaFoldDB" id="A0A183IN89"/>
<dbReference type="GO" id="GO:0016020">
    <property type="term" value="C:membrane"/>
    <property type="evidence" value="ECO:0007669"/>
    <property type="project" value="TreeGrafter"/>
</dbReference>
<dbReference type="WBParaSite" id="SBAD_0000529501-mRNA-1">
    <property type="protein sequence ID" value="SBAD_0000529501-mRNA-1"/>
    <property type="gene ID" value="SBAD_0000529501"/>
</dbReference>
<dbReference type="Proteomes" id="UP000270296">
    <property type="component" value="Unassembled WGS sequence"/>
</dbReference>